<dbReference type="InterPro" id="IPR039295">
    <property type="entry name" value="MSB2"/>
</dbReference>
<protein>
    <submittedName>
        <fullName evidence="3">Uncharacterized protein</fullName>
    </submittedName>
</protein>
<feature type="region of interest" description="Disordered" evidence="1">
    <location>
        <begin position="218"/>
        <end position="385"/>
    </location>
</feature>
<feature type="compositionally biased region" description="Polar residues" evidence="1">
    <location>
        <begin position="650"/>
        <end position="668"/>
    </location>
</feature>
<dbReference type="EMBL" id="CALLCH030000015">
    <property type="protein sequence ID" value="CAI4216927.1"/>
    <property type="molecule type" value="Genomic_DNA"/>
</dbReference>
<feature type="compositionally biased region" description="Low complexity" evidence="1">
    <location>
        <begin position="342"/>
        <end position="373"/>
    </location>
</feature>
<feature type="region of interest" description="Disordered" evidence="1">
    <location>
        <begin position="702"/>
        <end position="721"/>
    </location>
</feature>
<feature type="compositionally biased region" description="Acidic residues" evidence="1">
    <location>
        <begin position="240"/>
        <end position="253"/>
    </location>
</feature>
<dbReference type="AlphaFoldDB" id="A0A9P1MD27"/>
<dbReference type="OrthoDB" id="3366093at2759"/>
<evidence type="ECO:0000313" key="4">
    <source>
        <dbReference type="Proteomes" id="UP000838763"/>
    </source>
</evidence>
<feature type="transmembrane region" description="Helical" evidence="2">
    <location>
        <begin position="673"/>
        <end position="694"/>
    </location>
</feature>
<dbReference type="GO" id="GO:0031505">
    <property type="term" value="P:fungal-type cell wall organization"/>
    <property type="evidence" value="ECO:0007669"/>
    <property type="project" value="TreeGrafter"/>
</dbReference>
<feature type="region of interest" description="Disordered" evidence="1">
    <location>
        <begin position="408"/>
        <end position="501"/>
    </location>
</feature>
<gene>
    <name evidence="3" type="ORF">PPNO1_LOCUS6571</name>
</gene>
<feature type="region of interest" description="Disordered" evidence="1">
    <location>
        <begin position="122"/>
        <end position="169"/>
    </location>
</feature>
<dbReference type="GO" id="GO:0007232">
    <property type="term" value="P:osmosensory signaling pathway via Sho1 osmosensor"/>
    <property type="evidence" value="ECO:0007669"/>
    <property type="project" value="InterPro"/>
</dbReference>
<keyword evidence="2" id="KW-0472">Membrane</keyword>
<evidence type="ECO:0000313" key="3">
    <source>
        <dbReference type="EMBL" id="CAI4216927.1"/>
    </source>
</evidence>
<feature type="compositionally biased region" description="Low complexity" evidence="1">
    <location>
        <begin position="306"/>
        <end position="320"/>
    </location>
</feature>
<proteinExistence type="predicted"/>
<feature type="compositionally biased region" description="Pro residues" evidence="1">
    <location>
        <begin position="440"/>
        <end position="459"/>
    </location>
</feature>
<keyword evidence="2" id="KW-1133">Transmembrane helix</keyword>
<name>A0A9P1MD27_9PEZI</name>
<dbReference type="GO" id="GO:0001402">
    <property type="term" value="P:signal transduction involved in filamentous growth"/>
    <property type="evidence" value="ECO:0007669"/>
    <property type="project" value="TreeGrafter"/>
</dbReference>
<dbReference type="GO" id="GO:0005034">
    <property type="term" value="F:osmosensor activity"/>
    <property type="evidence" value="ECO:0007669"/>
    <property type="project" value="InterPro"/>
</dbReference>
<dbReference type="GO" id="GO:0006972">
    <property type="term" value="P:hyperosmotic response"/>
    <property type="evidence" value="ECO:0007669"/>
    <property type="project" value="TreeGrafter"/>
</dbReference>
<dbReference type="PANTHER" id="PTHR35778">
    <property type="entry name" value="SIGNALING MUCIN HKR1-RELATED"/>
    <property type="match status" value="1"/>
</dbReference>
<dbReference type="Proteomes" id="UP000838763">
    <property type="component" value="Unassembled WGS sequence"/>
</dbReference>
<keyword evidence="4" id="KW-1185">Reference proteome</keyword>
<evidence type="ECO:0000256" key="2">
    <source>
        <dbReference type="SAM" id="Phobius"/>
    </source>
</evidence>
<comment type="caution">
    <text evidence="3">The sequence shown here is derived from an EMBL/GenBank/DDBJ whole genome shotgun (WGS) entry which is preliminary data.</text>
</comment>
<accession>A0A9P1MD27</accession>
<dbReference type="GO" id="GO:0030010">
    <property type="term" value="P:establishment of cell polarity"/>
    <property type="evidence" value="ECO:0007669"/>
    <property type="project" value="TreeGrafter"/>
</dbReference>
<feature type="compositionally biased region" description="Low complexity" evidence="1">
    <location>
        <begin position="429"/>
        <end position="439"/>
    </location>
</feature>
<dbReference type="GO" id="GO:0005886">
    <property type="term" value="C:plasma membrane"/>
    <property type="evidence" value="ECO:0007669"/>
    <property type="project" value="InterPro"/>
</dbReference>
<reference evidence="3" key="1">
    <citation type="submission" date="2022-11" db="EMBL/GenBank/DDBJ databases">
        <authorList>
            <person name="Scott C."/>
            <person name="Bruce N."/>
        </authorList>
    </citation>
    <scope>NUCLEOTIDE SEQUENCE</scope>
</reference>
<feature type="region of interest" description="Disordered" evidence="1">
    <location>
        <begin position="632"/>
        <end position="668"/>
    </location>
</feature>
<dbReference type="GO" id="GO:0005576">
    <property type="term" value="C:extracellular region"/>
    <property type="evidence" value="ECO:0007669"/>
    <property type="project" value="TreeGrafter"/>
</dbReference>
<feature type="compositionally biased region" description="Basic and acidic residues" evidence="1">
    <location>
        <begin position="321"/>
        <end position="338"/>
    </location>
</feature>
<organism evidence="3 4">
    <name type="scientific">Parascedosporium putredinis</name>
    <dbReference type="NCBI Taxonomy" id="1442378"/>
    <lineage>
        <taxon>Eukaryota</taxon>
        <taxon>Fungi</taxon>
        <taxon>Dikarya</taxon>
        <taxon>Ascomycota</taxon>
        <taxon>Pezizomycotina</taxon>
        <taxon>Sordariomycetes</taxon>
        <taxon>Hypocreomycetidae</taxon>
        <taxon>Microascales</taxon>
        <taxon>Microascaceae</taxon>
        <taxon>Parascedosporium</taxon>
    </lineage>
</organism>
<keyword evidence="2" id="KW-0812">Transmembrane</keyword>
<feature type="compositionally biased region" description="Low complexity" evidence="1">
    <location>
        <begin position="131"/>
        <end position="149"/>
    </location>
</feature>
<evidence type="ECO:0000256" key="1">
    <source>
        <dbReference type="SAM" id="MobiDB-lite"/>
    </source>
</evidence>
<dbReference type="GO" id="GO:0009986">
    <property type="term" value="C:cell surface"/>
    <property type="evidence" value="ECO:0007669"/>
    <property type="project" value="TreeGrafter"/>
</dbReference>
<dbReference type="PANTHER" id="PTHR35778:SF1">
    <property type="entry name" value="SIGNALING MUCIN HKR1-RELATED"/>
    <property type="match status" value="1"/>
</dbReference>
<feature type="compositionally biased region" description="Polar residues" evidence="1">
    <location>
        <begin position="408"/>
        <end position="421"/>
    </location>
</feature>
<sequence length="798" mass="85519">MSAGPHLWRRELRVLWSVFFAATTFPFDSRERLRAFNPPDTSPAFLFLLLFNSRPSFCFRRRDEVAFDDDEISNGTKWKSKETVKRSRTRKQALDLWPISTLIDYNCQDILPRHVKRQFINSTSTQQDTFPPVTELPTETELPIETATPENEDEDESSTEAGEPTVEVPVDTITESLAESESIIDIITESLAESSSSPELVRDTSDILTLSIPTTILVTTTPPPSASPPETIVQPTQASEAEETEPEETESAPEETISTPATEEEEGTEVAPVPVPETTKTSTSSGIVIAPGGVVTEESSSAAQVETTTSAAAPTTTTTKEATKPEETEEKPEEKPAEETTTEGAVVVPADSTTTTPPADPTTTAKVETVTPQEPEPTEPPVVVVPTTTTSKGIIDGVVDPIESIISSIVNPDPPANTTTDVVIPNPTPTDEPVTVTPQEPKPTDPPVDPSPTDPPWTPRSPTRRRRRMNPSRPLPRQHDGFGASRGADHRGAPPVADTTTFTSVPAASTVIGKDAWLGTKLAADDATATANSELPAPTNGEELPAGMPKTIDASDDVVTQPAGTTLIRIVFDRRLHYEFVAENFTAAQQIFTFLPQVISYGEGIDEKDIRMLRLVPIETKQKKGWITTSALAEGEASNSDASGEPGGSPFTNSDPDSNAGEEQSPSQKGATVGIAFGAVSIAVAYGAAMFLVARRYKRKKQAHRRASSVTEVTHSDMRYSGSGSPAAAMMGGALLSRDFSSYGGVAGGRKATAADAAARATRAAPPTSRRLLRRRTLSDGTKTGLKRVFVTRLETLP</sequence>
<dbReference type="GO" id="GO:0030427">
    <property type="term" value="C:site of polarized growth"/>
    <property type="evidence" value="ECO:0007669"/>
    <property type="project" value="TreeGrafter"/>
</dbReference>
<feature type="compositionally biased region" description="Polar residues" evidence="1">
    <location>
        <begin position="632"/>
        <end position="642"/>
    </location>
</feature>